<dbReference type="Gene3D" id="2.60.40.380">
    <property type="entry name" value="Purple acid phosphatase-like, N-terminal"/>
    <property type="match status" value="1"/>
</dbReference>
<evidence type="ECO:0000256" key="3">
    <source>
        <dbReference type="ARBA" id="ARBA00022801"/>
    </source>
</evidence>
<dbReference type="GO" id="GO:0003993">
    <property type="term" value="F:acid phosphatase activity"/>
    <property type="evidence" value="ECO:0007669"/>
    <property type="project" value="UniProtKB-EC"/>
</dbReference>
<accession>A0AAW1P5M5</accession>
<dbReference type="InterPro" id="IPR004843">
    <property type="entry name" value="Calcineurin-like_PHP"/>
</dbReference>
<feature type="domain" description="Purple acid phosphatase C-terminal" evidence="7">
    <location>
        <begin position="329"/>
        <end position="371"/>
    </location>
</feature>
<organism evidence="9 10">
    <name type="scientific">Symbiochloris irregularis</name>
    <dbReference type="NCBI Taxonomy" id="706552"/>
    <lineage>
        <taxon>Eukaryota</taxon>
        <taxon>Viridiplantae</taxon>
        <taxon>Chlorophyta</taxon>
        <taxon>core chlorophytes</taxon>
        <taxon>Trebouxiophyceae</taxon>
        <taxon>Trebouxiales</taxon>
        <taxon>Trebouxiaceae</taxon>
        <taxon>Symbiochloris</taxon>
    </lineage>
</organism>
<feature type="domain" description="Calcineurin-like phosphoesterase" evidence="6">
    <location>
        <begin position="68"/>
        <end position="272"/>
    </location>
</feature>
<dbReference type="Gene3D" id="3.60.21.10">
    <property type="match status" value="2"/>
</dbReference>
<comment type="catalytic activity">
    <reaction evidence="5">
        <text>a phosphate monoester + H2O = an alcohol + phosphate</text>
        <dbReference type="Rhea" id="RHEA:15017"/>
        <dbReference type="ChEBI" id="CHEBI:15377"/>
        <dbReference type="ChEBI" id="CHEBI:30879"/>
        <dbReference type="ChEBI" id="CHEBI:43474"/>
        <dbReference type="ChEBI" id="CHEBI:67140"/>
        <dbReference type="EC" id="3.1.3.2"/>
    </reaction>
</comment>
<dbReference type="InterPro" id="IPR041792">
    <property type="entry name" value="MPP_PAP"/>
</dbReference>
<keyword evidence="10" id="KW-1185">Reference proteome</keyword>
<dbReference type="InterPro" id="IPR029052">
    <property type="entry name" value="Metallo-depent_PP-like"/>
</dbReference>
<dbReference type="AlphaFoldDB" id="A0AAW1P5M5"/>
<dbReference type="Proteomes" id="UP001465755">
    <property type="component" value="Unassembled WGS sequence"/>
</dbReference>
<dbReference type="CDD" id="cd00839">
    <property type="entry name" value="MPP_PAPs"/>
    <property type="match status" value="1"/>
</dbReference>
<dbReference type="InterPro" id="IPR015914">
    <property type="entry name" value="PAPs_N"/>
</dbReference>
<evidence type="ECO:0000256" key="1">
    <source>
        <dbReference type="ARBA" id="ARBA00008723"/>
    </source>
</evidence>
<name>A0AAW1P5M5_9CHLO</name>
<comment type="caution">
    <text evidence="9">The sequence shown here is derived from an EMBL/GenBank/DDBJ whole genome shotgun (WGS) entry which is preliminary data.</text>
</comment>
<dbReference type="InterPro" id="IPR025733">
    <property type="entry name" value="PAPs_C"/>
</dbReference>
<dbReference type="SUPFAM" id="SSF49363">
    <property type="entry name" value="Purple acid phosphatase, N-terminal domain"/>
    <property type="match status" value="1"/>
</dbReference>
<evidence type="ECO:0000259" key="6">
    <source>
        <dbReference type="Pfam" id="PF00149"/>
    </source>
</evidence>
<dbReference type="SUPFAM" id="SSF56300">
    <property type="entry name" value="Metallo-dependent phosphatases"/>
    <property type="match status" value="1"/>
</dbReference>
<evidence type="ECO:0000259" key="7">
    <source>
        <dbReference type="Pfam" id="PF14008"/>
    </source>
</evidence>
<dbReference type="Pfam" id="PF00149">
    <property type="entry name" value="Metallophos"/>
    <property type="match status" value="1"/>
</dbReference>
<dbReference type="InterPro" id="IPR008963">
    <property type="entry name" value="Purple_acid_Pase-like_N"/>
</dbReference>
<proteinExistence type="inferred from homology"/>
<evidence type="ECO:0000256" key="2">
    <source>
        <dbReference type="ARBA" id="ARBA00022729"/>
    </source>
</evidence>
<evidence type="ECO:0000259" key="8">
    <source>
        <dbReference type="Pfam" id="PF16656"/>
    </source>
</evidence>
<dbReference type="InterPro" id="IPR039331">
    <property type="entry name" value="PAPs-like"/>
</dbReference>
<dbReference type="GO" id="GO:0046872">
    <property type="term" value="F:metal ion binding"/>
    <property type="evidence" value="ECO:0007669"/>
    <property type="project" value="InterPro"/>
</dbReference>
<dbReference type="EC" id="3.1.3.2" evidence="5"/>
<evidence type="ECO:0000256" key="5">
    <source>
        <dbReference type="RuleBase" id="RU361203"/>
    </source>
</evidence>
<gene>
    <name evidence="9" type="ORF">WJX73_003577</name>
</gene>
<dbReference type="Pfam" id="PF14008">
    <property type="entry name" value="Metallophos_C"/>
    <property type="match status" value="1"/>
</dbReference>
<protein>
    <recommendedName>
        <fullName evidence="5">Purple acid phosphatase</fullName>
        <ecNumber evidence="5">3.1.3.2</ecNumber>
    </recommendedName>
</protein>
<feature type="domain" description="Purple acid phosphatase N-terminal" evidence="8">
    <location>
        <begin position="21"/>
        <end position="56"/>
    </location>
</feature>
<sequence length="391" mass="44734">MALMQLLILHLPLEPSSLRCRHLHHVKLDQLQPNTTYYYRCGDPDRSWSSEHSFTTPQAVSGAAFPQRIGITGDLGQTFNSSSTLEHLVANQPPVVMLVGDFSYADDYTPDGRRVWEQVPQAYPPRWDTWGRLMQPLTSQVPFMGLVGNHEIEPDVQGRQFQAYRNRYRFPFAESGSPSQLFYSFDLAGVHFVMLGTYADFDEHSEQLAWLRKDLAAVDRSRTPWLVAGMHAPWYNTYIAHYKEAECFRLAFEDELYHAGVDMVFAGHVHAYERSNRVVDYKLDACAPMHITIGDGGNVERLYTQWVDSPPSNCPDPLPGSCKTEQHGHFCPQQQPEWSAFREPSFGHGILEFHNATEATFTWHRNQDGAAVASDVVQIRRNLRCHNQRQH</sequence>
<keyword evidence="2" id="KW-0732">Signal</keyword>
<evidence type="ECO:0000313" key="10">
    <source>
        <dbReference type="Proteomes" id="UP001465755"/>
    </source>
</evidence>
<dbReference type="PANTHER" id="PTHR22953:SF153">
    <property type="entry name" value="PURPLE ACID PHOSPHATASE"/>
    <property type="match status" value="1"/>
</dbReference>
<keyword evidence="3 5" id="KW-0378">Hydrolase</keyword>
<keyword evidence="4" id="KW-0325">Glycoprotein</keyword>
<evidence type="ECO:0000313" key="9">
    <source>
        <dbReference type="EMBL" id="KAK9805338.1"/>
    </source>
</evidence>
<comment type="similarity">
    <text evidence="1 5">Belongs to the metallophosphoesterase superfamily. Purple acid phosphatase family.</text>
</comment>
<dbReference type="PANTHER" id="PTHR22953">
    <property type="entry name" value="ACID PHOSPHATASE RELATED"/>
    <property type="match status" value="1"/>
</dbReference>
<dbReference type="EMBL" id="JALJOQ010000044">
    <property type="protein sequence ID" value="KAK9805338.1"/>
    <property type="molecule type" value="Genomic_DNA"/>
</dbReference>
<reference evidence="9 10" key="1">
    <citation type="journal article" date="2024" name="Nat. Commun.">
        <title>Phylogenomics reveals the evolutionary origins of lichenization in chlorophyte algae.</title>
        <authorList>
            <person name="Puginier C."/>
            <person name="Libourel C."/>
            <person name="Otte J."/>
            <person name="Skaloud P."/>
            <person name="Haon M."/>
            <person name="Grisel S."/>
            <person name="Petersen M."/>
            <person name="Berrin J.G."/>
            <person name="Delaux P.M."/>
            <person name="Dal Grande F."/>
            <person name="Keller J."/>
        </authorList>
    </citation>
    <scope>NUCLEOTIDE SEQUENCE [LARGE SCALE GENOMIC DNA]</scope>
    <source>
        <strain evidence="9 10">SAG 2036</strain>
    </source>
</reference>
<evidence type="ECO:0000256" key="4">
    <source>
        <dbReference type="ARBA" id="ARBA00023180"/>
    </source>
</evidence>
<dbReference type="Pfam" id="PF16656">
    <property type="entry name" value="Pur_ac_phosph_N"/>
    <property type="match status" value="1"/>
</dbReference>